<dbReference type="InterPro" id="IPR004827">
    <property type="entry name" value="bZIP"/>
</dbReference>
<evidence type="ECO:0000256" key="1">
    <source>
        <dbReference type="ARBA" id="ARBA00004123"/>
    </source>
</evidence>
<feature type="region of interest" description="Disordered" evidence="7">
    <location>
        <begin position="284"/>
        <end position="423"/>
    </location>
</feature>
<dbReference type="GO" id="GO:0003700">
    <property type="term" value="F:DNA-binding transcription factor activity"/>
    <property type="evidence" value="ECO:0007669"/>
    <property type="project" value="InterPro"/>
</dbReference>
<dbReference type="InterPro" id="IPR051027">
    <property type="entry name" value="bZIP_transcription_factors"/>
</dbReference>
<evidence type="ECO:0000256" key="6">
    <source>
        <dbReference type="SAM" id="Coils"/>
    </source>
</evidence>
<dbReference type="GO" id="GO:0003677">
    <property type="term" value="F:DNA binding"/>
    <property type="evidence" value="ECO:0007669"/>
    <property type="project" value="UniProtKB-KW"/>
</dbReference>
<keyword evidence="4" id="KW-0804">Transcription</keyword>
<keyword evidence="3" id="KW-0238">DNA-binding</keyword>
<protein>
    <recommendedName>
        <fullName evidence="8">BZIP domain-containing protein</fullName>
    </recommendedName>
</protein>
<feature type="region of interest" description="Disordered" evidence="7">
    <location>
        <begin position="220"/>
        <end position="269"/>
    </location>
</feature>
<feature type="compositionally biased region" description="Polar residues" evidence="7">
    <location>
        <begin position="329"/>
        <end position="340"/>
    </location>
</feature>
<dbReference type="SMART" id="SM00338">
    <property type="entry name" value="BRLZ"/>
    <property type="match status" value="1"/>
</dbReference>
<feature type="compositionally biased region" description="Basic and acidic residues" evidence="7">
    <location>
        <begin position="41"/>
        <end position="50"/>
    </location>
</feature>
<dbReference type="PROSITE" id="PS50217">
    <property type="entry name" value="BZIP"/>
    <property type="match status" value="1"/>
</dbReference>
<dbReference type="Pfam" id="PF11786">
    <property type="entry name" value="Aft1_HRA"/>
    <property type="match status" value="1"/>
</dbReference>
<feature type="coiled-coil region" evidence="6">
    <location>
        <begin position="446"/>
        <end position="473"/>
    </location>
</feature>
<evidence type="ECO:0000256" key="7">
    <source>
        <dbReference type="SAM" id="MobiDB-lite"/>
    </source>
</evidence>
<feature type="compositionally biased region" description="Polar residues" evidence="7">
    <location>
        <begin position="165"/>
        <end position="174"/>
    </location>
</feature>
<dbReference type="OrthoDB" id="295274at2759"/>
<dbReference type="GO" id="GO:0005634">
    <property type="term" value="C:nucleus"/>
    <property type="evidence" value="ECO:0007669"/>
    <property type="project" value="UniProtKB-SubCell"/>
</dbReference>
<dbReference type="Proteomes" id="UP000809789">
    <property type="component" value="Unassembled WGS sequence"/>
</dbReference>
<dbReference type="InterPro" id="IPR021755">
    <property type="entry name" value="TF_Aft1_HRA"/>
</dbReference>
<dbReference type="EMBL" id="JAESVG020000008">
    <property type="protein sequence ID" value="KAG8625467.1"/>
    <property type="molecule type" value="Genomic_DNA"/>
</dbReference>
<dbReference type="CDD" id="cd14687">
    <property type="entry name" value="bZIP_ATF2"/>
    <property type="match status" value="1"/>
</dbReference>
<evidence type="ECO:0000256" key="5">
    <source>
        <dbReference type="ARBA" id="ARBA00023242"/>
    </source>
</evidence>
<dbReference type="InterPro" id="IPR021756">
    <property type="entry name" value="TF_Aft1_HRR"/>
</dbReference>
<dbReference type="InterPro" id="IPR020956">
    <property type="entry name" value="TF_Aft1_OSM"/>
</dbReference>
<name>A0A8K0KXQ9_9PEZI</name>
<feature type="compositionally biased region" description="Polar residues" evidence="7">
    <location>
        <begin position="8"/>
        <end position="22"/>
    </location>
</feature>
<feature type="compositionally biased region" description="Basic and acidic residues" evidence="7">
    <location>
        <begin position="413"/>
        <end position="423"/>
    </location>
</feature>
<feature type="compositionally biased region" description="Polar residues" evidence="7">
    <location>
        <begin position="309"/>
        <end position="321"/>
    </location>
</feature>
<evidence type="ECO:0000259" key="8">
    <source>
        <dbReference type="PROSITE" id="PS50217"/>
    </source>
</evidence>
<dbReference type="Gene3D" id="1.20.5.170">
    <property type="match status" value="1"/>
</dbReference>
<accession>A0A8K0KXQ9</accession>
<evidence type="ECO:0000256" key="4">
    <source>
        <dbReference type="ARBA" id="ARBA00023163"/>
    </source>
</evidence>
<dbReference type="Pfam" id="PF11785">
    <property type="entry name" value="Aft1_OSA"/>
    <property type="match status" value="1"/>
</dbReference>
<dbReference type="SUPFAM" id="SSF57959">
    <property type="entry name" value="Leucine zipper domain"/>
    <property type="match status" value="1"/>
</dbReference>
<dbReference type="InterPro" id="IPR046347">
    <property type="entry name" value="bZIP_sf"/>
</dbReference>
<keyword evidence="10" id="KW-1185">Reference proteome</keyword>
<feature type="compositionally biased region" description="Polar residues" evidence="7">
    <location>
        <begin position="221"/>
        <end position="249"/>
    </location>
</feature>
<dbReference type="PANTHER" id="PTHR19304">
    <property type="entry name" value="CYCLIC-AMP RESPONSE ELEMENT BINDING PROTEIN"/>
    <property type="match status" value="1"/>
</dbReference>
<feature type="compositionally biased region" description="Basic residues" evidence="7">
    <location>
        <begin position="360"/>
        <end position="373"/>
    </location>
</feature>
<organism evidence="9 10">
    <name type="scientific">Elsinoe batatas</name>
    <dbReference type="NCBI Taxonomy" id="2601811"/>
    <lineage>
        <taxon>Eukaryota</taxon>
        <taxon>Fungi</taxon>
        <taxon>Dikarya</taxon>
        <taxon>Ascomycota</taxon>
        <taxon>Pezizomycotina</taxon>
        <taxon>Dothideomycetes</taxon>
        <taxon>Dothideomycetidae</taxon>
        <taxon>Myriangiales</taxon>
        <taxon>Elsinoaceae</taxon>
        <taxon>Elsinoe</taxon>
    </lineage>
</organism>
<evidence type="ECO:0000313" key="9">
    <source>
        <dbReference type="EMBL" id="KAG8625467.1"/>
    </source>
</evidence>
<keyword evidence="6" id="KW-0175">Coiled coil</keyword>
<feature type="domain" description="BZIP" evidence="8">
    <location>
        <begin position="421"/>
        <end position="484"/>
    </location>
</feature>
<keyword evidence="2" id="KW-0805">Transcription regulation</keyword>
<feature type="compositionally biased region" description="Low complexity" evidence="7">
    <location>
        <begin position="288"/>
        <end position="308"/>
    </location>
</feature>
<feature type="compositionally biased region" description="Polar residues" evidence="7">
    <location>
        <begin position="68"/>
        <end position="82"/>
    </location>
</feature>
<feature type="compositionally biased region" description="Acidic residues" evidence="7">
    <location>
        <begin position="398"/>
        <end position="411"/>
    </location>
</feature>
<evidence type="ECO:0000313" key="10">
    <source>
        <dbReference type="Proteomes" id="UP000809789"/>
    </source>
</evidence>
<gene>
    <name evidence="9" type="ORF">KVT40_007218</name>
</gene>
<reference evidence="9" key="1">
    <citation type="submission" date="2021-07" db="EMBL/GenBank/DDBJ databases">
        <title>Elsinoe batatas strain:CRI-CJ2 Genome sequencing and assembly.</title>
        <authorList>
            <person name="Huang L."/>
        </authorList>
    </citation>
    <scope>NUCLEOTIDE SEQUENCE</scope>
    <source>
        <strain evidence="9">CRI-CJ2</strain>
    </source>
</reference>
<keyword evidence="5" id="KW-0539">Nucleus</keyword>
<dbReference type="FunFam" id="1.20.5.170:FF:000053">
    <property type="entry name" value="BZIP transcription factor AtfA"/>
    <property type="match status" value="1"/>
</dbReference>
<evidence type="ECO:0000256" key="3">
    <source>
        <dbReference type="ARBA" id="ARBA00023125"/>
    </source>
</evidence>
<feature type="compositionally biased region" description="Polar residues" evidence="7">
    <location>
        <begin position="347"/>
        <end position="359"/>
    </location>
</feature>
<sequence>MSVAIQRMSDTLGTMPSPQTKKTQLKSEEKHQKVPSIVQPEEVKEEKKDSTQPTNAPLAPPPRPVQNGDNNNQDYFGQNGQKQEGKDYFNKEPNPFESAFGGSDTPGKTQLPGVTSLTSPAPLLGGSTPGWPGSLRSGPLSPAMLTGPTNNDYFNSDHHFAGSFPTPNESSLRTGLTPGGGGSMFPQPSPNSQAMFNAIQSGGATPGTLDFHRTAMHARAASQNQTSTYNMSSNTANTSAPESNIQPNLDNKGFTAANQQQSQRDQFEQHDANDAANGLFMLAQSRGGNQPQGQQYPPPQQSNQMSYMANQMQQNDNSPTTKRGGKGSIGSNMSGSTQNGEDAYSESGGSDTKPSTRNSTKGKKGANGKNNKRTKSDDTPTKPTNKKQKSNNGHAMPEPEDEMSDMEEPEVGADGKKLTDEEKRKNFLERNRIAALKCRQRKKQWLANLQQKVEIYSTENDALAATVTQLREEIVGLKTLLLAHKDCPVSQAQGISGMAMQNIAGDAQGYGNPYGMGMPQGMGQHMPQGMQRR</sequence>
<comment type="subcellular location">
    <subcellularLocation>
        <location evidence="1">Nucleus</location>
    </subcellularLocation>
</comment>
<feature type="compositionally biased region" description="Polar residues" evidence="7">
    <location>
        <begin position="106"/>
        <end position="119"/>
    </location>
</feature>
<evidence type="ECO:0000256" key="2">
    <source>
        <dbReference type="ARBA" id="ARBA00023015"/>
    </source>
</evidence>
<dbReference type="AlphaFoldDB" id="A0A8K0KXQ9"/>
<dbReference type="Pfam" id="PF00170">
    <property type="entry name" value="bZIP_1"/>
    <property type="match status" value="1"/>
</dbReference>
<proteinExistence type="predicted"/>
<feature type="region of interest" description="Disordered" evidence="7">
    <location>
        <begin position="1"/>
        <end position="193"/>
    </location>
</feature>
<dbReference type="Pfam" id="PF11787">
    <property type="entry name" value="Aft1_HRR"/>
    <property type="match status" value="1"/>
</dbReference>
<comment type="caution">
    <text evidence="9">The sequence shown here is derived from an EMBL/GenBank/DDBJ whole genome shotgun (WGS) entry which is preliminary data.</text>
</comment>